<dbReference type="SUPFAM" id="SSF52540">
    <property type="entry name" value="P-loop containing nucleoside triphosphate hydrolases"/>
    <property type="match status" value="1"/>
</dbReference>
<keyword evidence="14" id="KW-0067">ATP-binding</keyword>
<evidence type="ECO:0000256" key="9">
    <source>
        <dbReference type="ARBA" id="ARBA00012523"/>
    </source>
</evidence>
<accession>A0A511ZPZ2</accession>
<evidence type="ECO:0000256" key="10">
    <source>
        <dbReference type="ARBA" id="ARBA00022573"/>
    </source>
</evidence>
<evidence type="ECO:0000313" key="18">
    <source>
        <dbReference type="EMBL" id="GEN89523.1"/>
    </source>
</evidence>
<evidence type="ECO:0000256" key="6">
    <source>
        <dbReference type="ARBA" id="ARBA00005159"/>
    </source>
</evidence>
<dbReference type="OrthoDB" id="1766664at2"/>
<comment type="caution">
    <text evidence="18">The sequence shown here is derived from an EMBL/GenBank/DDBJ whole genome shotgun (WGS) entry which is preliminary data.</text>
</comment>
<evidence type="ECO:0000256" key="17">
    <source>
        <dbReference type="ARBA" id="ARBA00030571"/>
    </source>
</evidence>
<keyword evidence="15" id="KW-0342">GTP-binding</keyword>
<keyword evidence="12" id="KW-0547">Nucleotide-binding</keyword>
<evidence type="ECO:0000256" key="1">
    <source>
        <dbReference type="ARBA" id="ARBA00000312"/>
    </source>
</evidence>
<gene>
    <name evidence="18" type="ORF">OSO01_42620</name>
</gene>
<evidence type="ECO:0000256" key="5">
    <source>
        <dbReference type="ARBA" id="ARBA00004692"/>
    </source>
</evidence>
<comment type="catalytic activity">
    <reaction evidence="1">
        <text>adenosylcob(III)inamide + ATP = adenosylcob(III)inamide phosphate + ADP + H(+)</text>
        <dbReference type="Rhea" id="RHEA:15769"/>
        <dbReference type="ChEBI" id="CHEBI:2480"/>
        <dbReference type="ChEBI" id="CHEBI:15378"/>
        <dbReference type="ChEBI" id="CHEBI:30616"/>
        <dbReference type="ChEBI" id="CHEBI:58502"/>
        <dbReference type="ChEBI" id="CHEBI:456216"/>
        <dbReference type="EC" id="2.7.1.156"/>
    </reaction>
</comment>
<dbReference type="RefSeq" id="WP_147212406.1">
    <property type="nucleotide sequence ID" value="NZ_BJYM01000024.1"/>
</dbReference>
<evidence type="ECO:0000256" key="13">
    <source>
        <dbReference type="ARBA" id="ARBA00022777"/>
    </source>
</evidence>
<evidence type="ECO:0000256" key="15">
    <source>
        <dbReference type="ARBA" id="ARBA00023134"/>
    </source>
</evidence>
<comment type="catalytic activity">
    <reaction evidence="2">
        <text>adenosylcob(III)inamide phosphate + GTP + H(+) = adenosylcob(III)inamide-GDP + diphosphate</text>
        <dbReference type="Rhea" id="RHEA:22712"/>
        <dbReference type="ChEBI" id="CHEBI:15378"/>
        <dbReference type="ChEBI" id="CHEBI:33019"/>
        <dbReference type="ChEBI" id="CHEBI:37565"/>
        <dbReference type="ChEBI" id="CHEBI:58502"/>
        <dbReference type="ChEBI" id="CHEBI:60487"/>
        <dbReference type="EC" id="2.7.7.62"/>
    </reaction>
</comment>
<dbReference type="GO" id="GO:0005525">
    <property type="term" value="F:GTP binding"/>
    <property type="evidence" value="ECO:0007669"/>
    <property type="project" value="UniProtKB-KW"/>
</dbReference>
<organism evidence="18 19">
    <name type="scientific">Oceanobacillus sojae</name>
    <dbReference type="NCBI Taxonomy" id="582851"/>
    <lineage>
        <taxon>Bacteria</taxon>
        <taxon>Bacillati</taxon>
        <taxon>Bacillota</taxon>
        <taxon>Bacilli</taxon>
        <taxon>Bacillales</taxon>
        <taxon>Bacillaceae</taxon>
        <taxon>Oceanobacillus</taxon>
    </lineage>
</organism>
<dbReference type="GO" id="GO:0009236">
    <property type="term" value="P:cobalamin biosynthetic process"/>
    <property type="evidence" value="ECO:0007669"/>
    <property type="project" value="UniProtKB-UniPathway"/>
</dbReference>
<evidence type="ECO:0000256" key="2">
    <source>
        <dbReference type="ARBA" id="ARBA00000711"/>
    </source>
</evidence>
<name>A0A511ZPZ2_9BACI</name>
<sequence>MHFVTGGAFNGKGKWVKQHYPEDTTWFSASTYPDWPIPNGNLRSVVILEGLELWVKKEINVELSPDLILDKNIKKIKKWMEWEQNEENQRLVLIGTDISKGIVPMEKENRLHRDITGWLYQRLAARAERVDLVWYGISQTLKRKGEI</sequence>
<reference evidence="18 19" key="1">
    <citation type="submission" date="2019-07" db="EMBL/GenBank/DDBJ databases">
        <title>Whole genome shotgun sequence of Oceanobacillus sojae NBRC 105379.</title>
        <authorList>
            <person name="Hosoyama A."/>
            <person name="Uohara A."/>
            <person name="Ohji S."/>
            <person name="Ichikawa N."/>
        </authorList>
    </citation>
    <scope>NUCLEOTIDE SEQUENCE [LARGE SCALE GENOMIC DNA]</scope>
    <source>
        <strain evidence="18 19">NBRC 105379</strain>
    </source>
</reference>
<comment type="similarity">
    <text evidence="7">Belongs to the CobU/CobP family.</text>
</comment>
<dbReference type="Proteomes" id="UP000321558">
    <property type="component" value="Unassembled WGS sequence"/>
</dbReference>
<evidence type="ECO:0000256" key="3">
    <source>
        <dbReference type="ARBA" id="ARBA00001522"/>
    </source>
</evidence>
<dbReference type="GO" id="GO:0043752">
    <property type="term" value="F:adenosylcobinamide kinase activity"/>
    <property type="evidence" value="ECO:0007669"/>
    <property type="project" value="UniProtKB-EC"/>
</dbReference>
<dbReference type="EC" id="2.7.7.62" evidence="9"/>
<dbReference type="Gene3D" id="3.40.50.300">
    <property type="entry name" value="P-loop containing nucleotide triphosphate hydrolases"/>
    <property type="match status" value="1"/>
</dbReference>
<comment type="catalytic activity">
    <reaction evidence="3">
        <text>adenosylcob(III)inamide + GTP = adenosylcob(III)inamide phosphate + GDP + H(+)</text>
        <dbReference type="Rhea" id="RHEA:15765"/>
        <dbReference type="ChEBI" id="CHEBI:2480"/>
        <dbReference type="ChEBI" id="CHEBI:15378"/>
        <dbReference type="ChEBI" id="CHEBI:37565"/>
        <dbReference type="ChEBI" id="CHEBI:58189"/>
        <dbReference type="ChEBI" id="CHEBI:58502"/>
        <dbReference type="EC" id="2.7.1.156"/>
    </reaction>
</comment>
<evidence type="ECO:0000256" key="7">
    <source>
        <dbReference type="ARBA" id="ARBA00007490"/>
    </source>
</evidence>
<evidence type="ECO:0000256" key="12">
    <source>
        <dbReference type="ARBA" id="ARBA00022741"/>
    </source>
</evidence>
<comment type="function">
    <text evidence="4">Catalyzes ATP-dependent phosphorylation of adenosylcobinamide and addition of GMP to adenosylcobinamide phosphate.</text>
</comment>
<comment type="pathway">
    <text evidence="5">Cofactor biosynthesis; adenosylcobalamin biosynthesis; adenosylcobalamin from cob(II)yrinate a,c-diamide: step 6/7.</text>
</comment>
<dbReference type="GO" id="GO:0005524">
    <property type="term" value="F:ATP binding"/>
    <property type="evidence" value="ECO:0007669"/>
    <property type="project" value="UniProtKB-KW"/>
</dbReference>
<keyword evidence="13" id="KW-0418">Kinase</keyword>
<keyword evidence="11" id="KW-0808">Transferase</keyword>
<comment type="pathway">
    <text evidence="6">Cofactor biosynthesis; adenosylcobalamin biosynthesis; adenosylcobalamin from cob(II)yrinate a,c-diamide: step 5/7.</text>
</comment>
<dbReference type="PANTHER" id="PTHR34848">
    <property type="match status" value="1"/>
</dbReference>
<keyword evidence="10" id="KW-0169">Cobalamin biosynthesis</keyword>
<keyword evidence="19" id="KW-1185">Reference proteome</keyword>
<dbReference type="UniPathway" id="UPA00148">
    <property type="reaction ID" value="UER00236"/>
</dbReference>
<evidence type="ECO:0000256" key="16">
    <source>
        <dbReference type="ARBA" id="ARBA00029570"/>
    </source>
</evidence>
<dbReference type="InterPro" id="IPR027417">
    <property type="entry name" value="P-loop_NTPase"/>
</dbReference>
<dbReference type="PANTHER" id="PTHR34848:SF1">
    <property type="entry name" value="BIFUNCTIONAL ADENOSYLCOBALAMIN BIOSYNTHESIS PROTEIN COBU"/>
    <property type="match status" value="1"/>
</dbReference>
<evidence type="ECO:0000256" key="11">
    <source>
        <dbReference type="ARBA" id="ARBA00022679"/>
    </source>
</evidence>
<evidence type="ECO:0000256" key="8">
    <source>
        <dbReference type="ARBA" id="ARBA00012016"/>
    </source>
</evidence>
<dbReference type="InterPro" id="IPR003203">
    <property type="entry name" value="CobU/CobP"/>
</dbReference>
<dbReference type="STRING" id="582851.GCA_900162665_01536"/>
<proteinExistence type="inferred from homology"/>
<dbReference type="EC" id="2.7.1.156" evidence="8"/>
<dbReference type="EMBL" id="BJYM01000024">
    <property type="protein sequence ID" value="GEN89523.1"/>
    <property type="molecule type" value="Genomic_DNA"/>
</dbReference>
<evidence type="ECO:0000256" key="4">
    <source>
        <dbReference type="ARBA" id="ARBA00003889"/>
    </source>
</evidence>
<evidence type="ECO:0000256" key="14">
    <source>
        <dbReference type="ARBA" id="ARBA00022840"/>
    </source>
</evidence>
<dbReference type="AlphaFoldDB" id="A0A511ZPZ2"/>
<dbReference type="GO" id="GO:0008820">
    <property type="term" value="F:cobinamide phosphate guanylyltransferase activity"/>
    <property type="evidence" value="ECO:0007669"/>
    <property type="project" value="UniProtKB-EC"/>
</dbReference>
<evidence type="ECO:0000313" key="19">
    <source>
        <dbReference type="Proteomes" id="UP000321558"/>
    </source>
</evidence>
<protein>
    <recommendedName>
        <fullName evidence="16">Adenosylcobinamide kinase</fullName>
        <ecNumber evidence="8">2.7.1.156</ecNumber>
        <ecNumber evidence="9">2.7.7.62</ecNumber>
    </recommendedName>
    <alternativeName>
        <fullName evidence="17">Adenosylcobinamide-phosphate guanylyltransferase</fullName>
    </alternativeName>
</protein>
<dbReference type="Pfam" id="PF02283">
    <property type="entry name" value="CobU"/>
    <property type="match status" value="1"/>
</dbReference>